<keyword evidence="3 4" id="KW-0472">Membrane</keyword>
<comment type="caution">
    <text evidence="6">The sequence shown here is derived from an EMBL/GenBank/DDBJ whole genome shotgun (WGS) entry which is preliminary data.</text>
</comment>
<dbReference type="RefSeq" id="WP_184332268.1">
    <property type="nucleotide sequence ID" value="NZ_JACHHZ010000003.1"/>
</dbReference>
<dbReference type="AlphaFoldDB" id="A0A841HNB7"/>
<evidence type="ECO:0000256" key="3">
    <source>
        <dbReference type="ARBA" id="ARBA00023136"/>
    </source>
</evidence>
<name>A0A841HNB7_9GAMM</name>
<keyword evidence="1 4" id="KW-0812">Transmembrane</keyword>
<reference evidence="6 7" key="1">
    <citation type="submission" date="2020-08" db="EMBL/GenBank/DDBJ databases">
        <title>Genomic Encyclopedia of Type Strains, Phase IV (KMG-IV): sequencing the most valuable type-strain genomes for metagenomic binning, comparative biology and taxonomic classification.</title>
        <authorList>
            <person name="Goeker M."/>
        </authorList>
    </citation>
    <scope>NUCLEOTIDE SEQUENCE [LARGE SCALE GENOMIC DNA]</scope>
    <source>
        <strain evidence="6 7">DSM 26723</strain>
    </source>
</reference>
<evidence type="ECO:0000256" key="4">
    <source>
        <dbReference type="SAM" id="Phobius"/>
    </source>
</evidence>
<accession>A0A841HNB7</accession>
<feature type="domain" description="HIG1" evidence="5">
    <location>
        <begin position="1"/>
        <end position="62"/>
    </location>
</feature>
<proteinExistence type="predicted"/>
<sequence length="62" mass="6607">MDMLTILIVLAIGATVATMFMGLLAMSGGGSADREFSTPLMWTRVGFQALTLALLVIAVMMR</sequence>
<evidence type="ECO:0000256" key="1">
    <source>
        <dbReference type="ARBA" id="ARBA00022692"/>
    </source>
</evidence>
<protein>
    <recommendedName>
        <fullName evidence="5">HIG1 domain-containing protein</fullName>
    </recommendedName>
</protein>
<evidence type="ECO:0000313" key="7">
    <source>
        <dbReference type="Proteomes" id="UP000588068"/>
    </source>
</evidence>
<dbReference type="EMBL" id="JACHHZ010000003">
    <property type="protein sequence ID" value="MBB6093658.1"/>
    <property type="molecule type" value="Genomic_DNA"/>
</dbReference>
<evidence type="ECO:0000313" key="6">
    <source>
        <dbReference type="EMBL" id="MBB6093658.1"/>
    </source>
</evidence>
<evidence type="ECO:0000259" key="5">
    <source>
        <dbReference type="PROSITE" id="PS51503"/>
    </source>
</evidence>
<feature type="transmembrane region" description="Helical" evidence="4">
    <location>
        <begin position="42"/>
        <end position="61"/>
    </location>
</feature>
<evidence type="ECO:0000256" key="2">
    <source>
        <dbReference type="ARBA" id="ARBA00022989"/>
    </source>
</evidence>
<dbReference type="Proteomes" id="UP000588068">
    <property type="component" value="Unassembled WGS sequence"/>
</dbReference>
<dbReference type="PROSITE" id="PS51503">
    <property type="entry name" value="HIG1"/>
    <property type="match status" value="1"/>
</dbReference>
<dbReference type="Pfam" id="PF04588">
    <property type="entry name" value="HIG_1_N"/>
    <property type="match status" value="1"/>
</dbReference>
<organism evidence="6 7">
    <name type="scientific">Povalibacter uvarum</name>
    <dbReference type="NCBI Taxonomy" id="732238"/>
    <lineage>
        <taxon>Bacteria</taxon>
        <taxon>Pseudomonadati</taxon>
        <taxon>Pseudomonadota</taxon>
        <taxon>Gammaproteobacteria</taxon>
        <taxon>Steroidobacterales</taxon>
        <taxon>Steroidobacteraceae</taxon>
        <taxon>Povalibacter</taxon>
    </lineage>
</organism>
<keyword evidence="7" id="KW-1185">Reference proteome</keyword>
<gene>
    <name evidence="6" type="ORF">HNQ60_002539</name>
</gene>
<keyword evidence="2 4" id="KW-1133">Transmembrane helix</keyword>
<dbReference type="InterPro" id="IPR007667">
    <property type="entry name" value="Hypoxia_induced_domain"/>
</dbReference>